<dbReference type="Pfam" id="PF02826">
    <property type="entry name" value="2-Hacid_dh_C"/>
    <property type="match status" value="1"/>
</dbReference>
<dbReference type="SUPFAM" id="SSF51735">
    <property type="entry name" value="NAD(P)-binding Rossmann-fold domains"/>
    <property type="match status" value="1"/>
</dbReference>
<dbReference type="InterPro" id="IPR050857">
    <property type="entry name" value="D-2-hydroxyacid_DH"/>
</dbReference>
<dbReference type="PROSITE" id="PS00671">
    <property type="entry name" value="D_2_HYDROXYACID_DH_3"/>
    <property type="match status" value="1"/>
</dbReference>
<reference evidence="7" key="1">
    <citation type="submission" date="2022-11" db="EMBL/GenBank/DDBJ databases">
        <title>Hoeflea poritis sp. nov., isolated from scleractinian coral Porites lutea.</title>
        <authorList>
            <person name="Zhang G."/>
            <person name="Wei Q."/>
            <person name="Cai L."/>
        </authorList>
    </citation>
    <scope>NUCLEOTIDE SEQUENCE</scope>
    <source>
        <strain evidence="7">E7-10</strain>
    </source>
</reference>
<name>A0ABT4VLX9_9HYPH</name>
<comment type="similarity">
    <text evidence="1 4">Belongs to the D-isomer specific 2-hydroxyacid dehydrogenase family.</text>
</comment>
<protein>
    <submittedName>
        <fullName evidence="7">Hydroxyacid dehydrogenase</fullName>
    </submittedName>
</protein>
<dbReference type="Gene3D" id="3.40.50.720">
    <property type="entry name" value="NAD(P)-binding Rossmann-like Domain"/>
    <property type="match status" value="2"/>
</dbReference>
<dbReference type="RefSeq" id="WP_271089402.1">
    <property type="nucleotide sequence ID" value="NZ_JAPJZH010000005.1"/>
</dbReference>
<evidence type="ECO:0000256" key="3">
    <source>
        <dbReference type="ARBA" id="ARBA00023027"/>
    </source>
</evidence>
<keyword evidence="2 4" id="KW-0560">Oxidoreductase</keyword>
<accession>A0ABT4VLX9</accession>
<dbReference type="InterPro" id="IPR029753">
    <property type="entry name" value="D-isomer_DH_CS"/>
</dbReference>
<dbReference type="InterPro" id="IPR006140">
    <property type="entry name" value="D-isomer_DH_NAD-bd"/>
</dbReference>
<dbReference type="InterPro" id="IPR036291">
    <property type="entry name" value="NAD(P)-bd_dom_sf"/>
</dbReference>
<evidence type="ECO:0000256" key="4">
    <source>
        <dbReference type="RuleBase" id="RU003719"/>
    </source>
</evidence>
<dbReference type="EMBL" id="JAPJZH010000005">
    <property type="protein sequence ID" value="MDA4845720.1"/>
    <property type="molecule type" value="Genomic_DNA"/>
</dbReference>
<gene>
    <name evidence="7" type="ORF">OOZ53_10195</name>
</gene>
<evidence type="ECO:0000259" key="6">
    <source>
        <dbReference type="Pfam" id="PF02826"/>
    </source>
</evidence>
<dbReference type="Pfam" id="PF00389">
    <property type="entry name" value="2-Hacid_dh"/>
    <property type="match status" value="1"/>
</dbReference>
<keyword evidence="3" id="KW-0520">NAD</keyword>
<keyword evidence="8" id="KW-1185">Reference proteome</keyword>
<proteinExistence type="inferred from homology"/>
<sequence length="312" mass="32697">MSKIVITEFMDDAAVAALSQGHETHYDQGLADRQEEIGPLIADAAALIVRNRTQVNQALLDAAPGLKCVGRLGVGLDNIDMDACKARGVAVYPATGANNASVAEYVIANAMLLLRGAYQSTGAMLQGDWPRQALMGRELAGHTLGLVGFGAIAREVAVRAGVLGMDIVAYDPHLMADDPGWQLARNVSLDGVLELADVVSLHTPLNDRTRHMIDADALAKMKEDAVIINAARGGVIDEEALAAALAQGRLGGAALDVFETEPLTAEAAMKFSGLNNLVLTPHIAGVTVESNIRVSALTVQNVLNHLAGTDGR</sequence>
<evidence type="ECO:0000259" key="5">
    <source>
        <dbReference type="Pfam" id="PF00389"/>
    </source>
</evidence>
<feature type="domain" description="D-isomer specific 2-hydroxyacid dehydrogenase NAD-binding" evidence="6">
    <location>
        <begin position="109"/>
        <end position="284"/>
    </location>
</feature>
<dbReference type="CDD" id="cd12173">
    <property type="entry name" value="PGDH_4"/>
    <property type="match status" value="1"/>
</dbReference>
<evidence type="ECO:0000256" key="2">
    <source>
        <dbReference type="ARBA" id="ARBA00023002"/>
    </source>
</evidence>
<dbReference type="PANTHER" id="PTHR42789">
    <property type="entry name" value="D-ISOMER SPECIFIC 2-HYDROXYACID DEHYDROGENASE FAMILY PROTEIN (AFU_ORTHOLOGUE AFUA_6G10090)"/>
    <property type="match status" value="1"/>
</dbReference>
<dbReference type="SUPFAM" id="SSF52283">
    <property type="entry name" value="Formate/glycerate dehydrogenase catalytic domain-like"/>
    <property type="match status" value="1"/>
</dbReference>
<dbReference type="Proteomes" id="UP001148313">
    <property type="component" value="Unassembled WGS sequence"/>
</dbReference>
<comment type="caution">
    <text evidence="7">The sequence shown here is derived from an EMBL/GenBank/DDBJ whole genome shotgun (WGS) entry which is preliminary data.</text>
</comment>
<dbReference type="PANTHER" id="PTHR42789:SF1">
    <property type="entry name" value="D-ISOMER SPECIFIC 2-HYDROXYACID DEHYDROGENASE FAMILY PROTEIN (AFU_ORTHOLOGUE AFUA_6G10090)"/>
    <property type="match status" value="1"/>
</dbReference>
<evidence type="ECO:0000313" key="7">
    <source>
        <dbReference type="EMBL" id="MDA4845720.1"/>
    </source>
</evidence>
<organism evidence="7 8">
    <name type="scientific">Hoeflea poritis</name>
    <dbReference type="NCBI Taxonomy" id="2993659"/>
    <lineage>
        <taxon>Bacteria</taxon>
        <taxon>Pseudomonadati</taxon>
        <taxon>Pseudomonadota</taxon>
        <taxon>Alphaproteobacteria</taxon>
        <taxon>Hyphomicrobiales</taxon>
        <taxon>Rhizobiaceae</taxon>
        <taxon>Hoeflea</taxon>
    </lineage>
</organism>
<dbReference type="PROSITE" id="PS00670">
    <property type="entry name" value="D_2_HYDROXYACID_DH_2"/>
    <property type="match status" value="1"/>
</dbReference>
<evidence type="ECO:0000256" key="1">
    <source>
        <dbReference type="ARBA" id="ARBA00005854"/>
    </source>
</evidence>
<evidence type="ECO:0000313" key="8">
    <source>
        <dbReference type="Proteomes" id="UP001148313"/>
    </source>
</evidence>
<feature type="domain" description="D-isomer specific 2-hydroxyacid dehydrogenase catalytic" evidence="5">
    <location>
        <begin position="4"/>
        <end position="309"/>
    </location>
</feature>
<dbReference type="InterPro" id="IPR006139">
    <property type="entry name" value="D-isomer_2_OHA_DH_cat_dom"/>
</dbReference>